<dbReference type="Gene3D" id="3.40.50.720">
    <property type="entry name" value="NAD(P)-binding Rossmann-like Domain"/>
    <property type="match status" value="1"/>
</dbReference>
<dbReference type="InterPro" id="IPR013154">
    <property type="entry name" value="ADH-like_N"/>
</dbReference>
<dbReference type="SMART" id="SM00829">
    <property type="entry name" value="PKS_ER"/>
    <property type="match status" value="1"/>
</dbReference>
<dbReference type="InterPro" id="IPR011032">
    <property type="entry name" value="GroES-like_sf"/>
</dbReference>
<name>A0A6N9HM40_9BURK</name>
<evidence type="ECO:0000313" key="4">
    <source>
        <dbReference type="Proteomes" id="UP000448575"/>
    </source>
</evidence>
<feature type="domain" description="Enoyl reductase (ER)" evidence="2">
    <location>
        <begin position="33"/>
        <end position="335"/>
    </location>
</feature>
<dbReference type="Proteomes" id="UP000448575">
    <property type="component" value="Unassembled WGS sequence"/>
</dbReference>
<keyword evidence="4" id="KW-1185">Reference proteome</keyword>
<evidence type="ECO:0000313" key="3">
    <source>
        <dbReference type="EMBL" id="MYN04273.1"/>
    </source>
</evidence>
<dbReference type="EMBL" id="WWCJ01000015">
    <property type="protein sequence ID" value="MYN04273.1"/>
    <property type="molecule type" value="Genomic_DNA"/>
</dbReference>
<reference evidence="3 4" key="1">
    <citation type="submission" date="2019-12" db="EMBL/GenBank/DDBJ databases">
        <title>Novel species isolated from a subtropical stream in China.</title>
        <authorList>
            <person name="Lu H."/>
        </authorList>
    </citation>
    <scope>NUCLEOTIDE SEQUENCE [LARGE SCALE GENOMIC DNA]</scope>
    <source>
        <strain evidence="3 4">DS3</strain>
    </source>
</reference>
<dbReference type="SUPFAM" id="SSF50129">
    <property type="entry name" value="GroES-like"/>
    <property type="match status" value="1"/>
</dbReference>
<evidence type="ECO:0000259" key="2">
    <source>
        <dbReference type="SMART" id="SM00829"/>
    </source>
</evidence>
<organism evidence="3 4">
    <name type="scientific">Pseudoduganella guangdongensis</name>
    <dbReference type="NCBI Taxonomy" id="2692179"/>
    <lineage>
        <taxon>Bacteria</taxon>
        <taxon>Pseudomonadati</taxon>
        <taxon>Pseudomonadota</taxon>
        <taxon>Betaproteobacteria</taxon>
        <taxon>Burkholderiales</taxon>
        <taxon>Oxalobacteraceae</taxon>
        <taxon>Telluria group</taxon>
        <taxon>Pseudoduganella</taxon>
    </lineage>
</organism>
<protein>
    <submittedName>
        <fullName evidence="3">Zinc-binding dehydrogenase</fullName>
    </submittedName>
</protein>
<dbReference type="InterPro" id="IPR036291">
    <property type="entry name" value="NAD(P)-bd_dom_sf"/>
</dbReference>
<accession>A0A6N9HM40</accession>
<keyword evidence="1" id="KW-0521">NADP</keyword>
<dbReference type="InterPro" id="IPR020843">
    <property type="entry name" value="ER"/>
</dbReference>
<dbReference type="InterPro" id="IPR051603">
    <property type="entry name" value="Zinc-ADH_QOR/CCCR"/>
</dbReference>
<dbReference type="PANTHER" id="PTHR44154">
    <property type="entry name" value="QUINONE OXIDOREDUCTASE"/>
    <property type="match status" value="1"/>
</dbReference>
<dbReference type="Gene3D" id="3.90.180.10">
    <property type="entry name" value="Medium-chain alcohol dehydrogenases, catalytic domain"/>
    <property type="match status" value="1"/>
</dbReference>
<dbReference type="PANTHER" id="PTHR44154:SF1">
    <property type="entry name" value="QUINONE OXIDOREDUCTASE"/>
    <property type="match status" value="1"/>
</dbReference>
<evidence type="ECO:0000256" key="1">
    <source>
        <dbReference type="ARBA" id="ARBA00022857"/>
    </source>
</evidence>
<sequence>MPAPFIRAVAAPTLATIQQTGVTMKAMILHAAGEPLTLGELPQPVAGPGQVLVRIHASGVNPLDLKIAAGSAGHARMPLPAVLGIDMAGQVEAVGPGVSGFAPGDRVFGMTGGVGGVQGSLAEYAAVDADLLAHAPRTMSLREAAVLPLVFITAWEGLVDRARIEPGQSVLVQGGAGGVGRAALQLALARGARVSATGRAAQREQIEQLGARFVEQAEGGDFDIVYDTLGGAVLDASFKAVRQYGGHVVSCLGWGNHGLAPLSFRAATYSGVFTLLPLLTGHGRAAHGAILREATRLADAGQLSVRLDPQHFALADANAAHAHLAAGKAAGKVVIDLV</sequence>
<dbReference type="SUPFAM" id="SSF51735">
    <property type="entry name" value="NAD(P)-binding Rossmann-fold domains"/>
    <property type="match status" value="1"/>
</dbReference>
<dbReference type="Pfam" id="PF08240">
    <property type="entry name" value="ADH_N"/>
    <property type="match status" value="1"/>
</dbReference>
<proteinExistence type="predicted"/>
<dbReference type="CDD" id="cd08272">
    <property type="entry name" value="MDR6"/>
    <property type="match status" value="1"/>
</dbReference>
<dbReference type="GO" id="GO:0016491">
    <property type="term" value="F:oxidoreductase activity"/>
    <property type="evidence" value="ECO:0007669"/>
    <property type="project" value="InterPro"/>
</dbReference>
<dbReference type="Pfam" id="PF13602">
    <property type="entry name" value="ADH_zinc_N_2"/>
    <property type="match status" value="1"/>
</dbReference>
<comment type="caution">
    <text evidence="3">The sequence shown here is derived from an EMBL/GenBank/DDBJ whole genome shotgun (WGS) entry which is preliminary data.</text>
</comment>
<dbReference type="AlphaFoldDB" id="A0A6N9HM40"/>
<gene>
    <name evidence="3" type="ORF">GTP41_19460</name>
</gene>